<feature type="region of interest" description="Disordered" evidence="1">
    <location>
        <begin position="93"/>
        <end position="118"/>
    </location>
</feature>
<accession>A0A6J4IVV3</accession>
<reference evidence="2" key="1">
    <citation type="submission" date="2020-02" db="EMBL/GenBank/DDBJ databases">
        <authorList>
            <person name="Meier V. D."/>
        </authorList>
    </citation>
    <scope>NUCLEOTIDE SEQUENCE</scope>
    <source>
        <strain evidence="2">AVDCRST_MAG04</strain>
    </source>
</reference>
<sequence length="118" mass="12939">ERRVSGGPGRRGGFRLPLLGVRGRLGRARQRLPVGNAGGQRRRQHGHRRPGLARFAGQHAAAARHRPAWRLHDLQRLLNGNGTALAAGPVAGRAVRGGEPRGRVRRLRGRPGFRARRL</sequence>
<evidence type="ECO:0000256" key="1">
    <source>
        <dbReference type="SAM" id="MobiDB-lite"/>
    </source>
</evidence>
<gene>
    <name evidence="2" type="ORF">AVDCRST_MAG04-2666</name>
</gene>
<feature type="non-terminal residue" evidence="2">
    <location>
        <position position="1"/>
    </location>
</feature>
<name>A0A6J4IVV3_9PROT</name>
<dbReference type="AlphaFoldDB" id="A0A6J4IVV3"/>
<proteinExistence type="predicted"/>
<feature type="compositionally biased region" description="Basic residues" evidence="1">
    <location>
        <begin position="103"/>
        <end position="118"/>
    </location>
</feature>
<evidence type="ECO:0000313" key="2">
    <source>
        <dbReference type="EMBL" id="CAA9260687.1"/>
    </source>
</evidence>
<protein>
    <submittedName>
        <fullName evidence="2">Fluoride ion transporter CrcB</fullName>
    </submittedName>
</protein>
<organism evidence="2">
    <name type="scientific">uncultured Acetobacteraceae bacterium</name>
    <dbReference type="NCBI Taxonomy" id="169975"/>
    <lineage>
        <taxon>Bacteria</taxon>
        <taxon>Pseudomonadati</taxon>
        <taxon>Pseudomonadota</taxon>
        <taxon>Alphaproteobacteria</taxon>
        <taxon>Acetobacterales</taxon>
        <taxon>Acetobacteraceae</taxon>
        <taxon>environmental samples</taxon>
    </lineage>
</organism>
<dbReference type="EMBL" id="CADCTL010000181">
    <property type="protein sequence ID" value="CAA9260687.1"/>
    <property type="molecule type" value="Genomic_DNA"/>
</dbReference>
<feature type="non-terminal residue" evidence="2">
    <location>
        <position position="118"/>
    </location>
</feature>